<dbReference type="EMBL" id="GEDG01014843">
    <property type="protein sequence ID" value="JAP24020.1"/>
    <property type="molecule type" value="Transcribed_RNA"/>
</dbReference>
<name>A0A0V0HUV1_SOLCH</name>
<evidence type="ECO:0000313" key="1">
    <source>
        <dbReference type="EMBL" id="JAP24020.1"/>
    </source>
</evidence>
<protein>
    <submittedName>
        <fullName evidence="1">Putative ovule protein</fullName>
    </submittedName>
</protein>
<proteinExistence type="predicted"/>
<reference evidence="1" key="1">
    <citation type="submission" date="2015-12" db="EMBL/GenBank/DDBJ databases">
        <title>Gene expression during late stages of embryo sac development: a critical building block for successful pollen-pistil interactions.</title>
        <authorList>
            <person name="Liu Y."/>
            <person name="Joly V."/>
            <person name="Sabar M."/>
            <person name="Matton D.P."/>
        </authorList>
    </citation>
    <scope>NUCLEOTIDE SEQUENCE</scope>
</reference>
<accession>A0A0V0HUV1</accession>
<sequence length="66" mass="7620">MNLLFMREIYVLFHTLERMTRMNIQFLGLGSFDNYGCGMEGSRLGIYPKGPDKFSTAVNHKAILKF</sequence>
<dbReference type="AlphaFoldDB" id="A0A0V0HUV1"/>
<organism evidence="1">
    <name type="scientific">Solanum chacoense</name>
    <name type="common">Chaco potato</name>
    <dbReference type="NCBI Taxonomy" id="4108"/>
    <lineage>
        <taxon>Eukaryota</taxon>
        <taxon>Viridiplantae</taxon>
        <taxon>Streptophyta</taxon>
        <taxon>Embryophyta</taxon>
        <taxon>Tracheophyta</taxon>
        <taxon>Spermatophyta</taxon>
        <taxon>Magnoliopsida</taxon>
        <taxon>eudicotyledons</taxon>
        <taxon>Gunneridae</taxon>
        <taxon>Pentapetalae</taxon>
        <taxon>asterids</taxon>
        <taxon>lamiids</taxon>
        <taxon>Solanales</taxon>
        <taxon>Solanaceae</taxon>
        <taxon>Solanoideae</taxon>
        <taxon>Solaneae</taxon>
        <taxon>Solanum</taxon>
    </lineage>
</organism>